<dbReference type="Proteomes" id="UP000682733">
    <property type="component" value="Unassembled WGS sequence"/>
</dbReference>
<evidence type="ECO:0000259" key="7">
    <source>
        <dbReference type="Pfam" id="PF00005"/>
    </source>
</evidence>
<evidence type="ECO:0008006" key="12">
    <source>
        <dbReference type="Google" id="ProtNLM"/>
    </source>
</evidence>
<accession>A0A8S2E3Q4</accession>
<evidence type="ECO:0000256" key="1">
    <source>
        <dbReference type="ARBA" id="ARBA00004141"/>
    </source>
</evidence>
<dbReference type="Proteomes" id="UP000677228">
    <property type="component" value="Unassembled WGS sequence"/>
</dbReference>
<keyword evidence="3" id="KW-0813">Transport</keyword>
<evidence type="ECO:0000256" key="6">
    <source>
        <dbReference type="ARBA" id="ARBA00023136"/>
    </source>
</evidence>
<dbReference type="GO" id="GO:0005524">
    <property type="term" value="F:ATP binding"/>
    <property type="evidence" value="ECO:0007669"/>
    <property type="project" value="InterPro"/>
</dbReference>
<keyword evidence="6" id="KW-0472">Membrane</keyword>
<gene>
    <name evidence="9" type="ORF">OVA965_LOCUS17980</name>
    <name evidence="10" type="ORF">TMI583_LOCUS17995</name>
</gene>
<dbReference type="EMBL" id="CAJOBA010008808">
    <property type="protein sequence ID" value="CAF3837008.1"/>
    <property type="molecule type" value="Genomic_DNA"/>
</dbReference>
<dbReference type="Gene3D" id="3.40.50.300">
    <property type="entry name" value="P-loop containing nucleotide triphosphate hydrolases"/>
    <property type="match status" value="1"/>
</dbReference>
<dbReference type="PANTHER" id="PTHR48041:SF139">
    <property type="entry name" value="PROTEIN SCARLET"/>
    <property type="match status" value="1"/>
</dbReference>
<dbReference type="PANTHER" id="PTHR48041">
    <property type="entry name" value="ABC TRANSPORTER G FAMILY MEMBER 28"/>
    <property type="match status" value="1"/>
</dbReference>
<feature type="domain" description="ABC transporter" evidence="7">
    <location>
        <begin position="1"/>
        <end position="104"/>
    </location>
</feature>
<reference evidence="9" key="1">
    <citation type="submission" date="2021-02" db="EMBL/GenBank/DDBJ databases">
        <authorList>
            <person name="Nowell W R."/>
        </authorList>
    </citation>
    <scope>NUCLEOTIDE SEQUENCE</scope>
</reference>
<dbReference type="AlphaFoldDB" id="A0A8S2E3Q4"/>
<dbReference type="SUPFAM" id="SSF52540">
    <property type="entry name" value="P-loop containing nucleoside triphosphate hydrolases"/>
    <property type="match status" value="1"/>
</dbReference>
<evidence type="ECO:0000256" key="4">
    <source>
        <dbReference type="ARBA" id="ARBA00022692"/>
    </source>
</evidence>
<proteinExistence type="inferred from homology"/>
<dbReference type="InterPro" id="IPR050352">
    <property type="entry name" value="ABCG_transporters"/>
</dbReference>
<name>A0A8S2E3Q4_9BILA</name>
<feature type="non-terminal residue" evidence="9">
    <location>
        <position position="1"/>
    </location>
</feature>
<feature type="domain" description="ABC transporter family G" evidence="8">
    <location>
        <begin position="105"/>
        <end position="147"/>
    </location>
</feature>
<protein>
    <recommendedName>
        <fullName evidence="12">ABC transporter domain-containing protein</fullName>
    </recommendedName>
</protein>
<evidence type="ECO:0000313" key="9">
    <source>
        <dbReference type="EMBL" id="CAF1072879.1"/>
    </source>
</evidence>
<dbReference type="InterPro" id="IPR027417">
    <property type="entry name" value="P-loop_NTPase"/>
</dbReference>
<sequence>GAGKTTLMNILTSRRPGNLKISGDVRVNGSEMGRNISRVAGYVQQEELFIPTMTAREHLTFQLNLKKVEKTMIGEPGRIKGLSGGEKRRLTFASEVLSDPPLLLYLLAEGRVAYFGPLAKAKEFFGRLGFTPPEKFNPTDFYIQTLAILPYDRETCLKRVEFICDEYEYSPMYSQQVAEAQQFHVIQDDQATFGLFRRSSKYKTGFFTQLRWLLWRSFKNISKNPFEARLQLILSVSYAREYPVLFKEHDDNIYQIFPYYISRFLVELPVYALTAFITGTIHLFQHQQRVLTPLLKHWWLLADFCLT</sequence>
<dbReference type="InterPro" id="IPR003439">
    <property type="entry name" value="ABC_transporter-like_ATP-bd"/>
</dbReference>
<comment type="caution">
    <text evidence="9">The sequence shown here is derived from an EMBL/GenBank/DDBJ whole genome shotgun (WGS) entry which is preliminary data.</text>
</comment>
<dbReference type="GO" id="GO:0140359">
    <property type="term" value="F:ABC-type transporter activity"/>
    <property type="evidence" value="ECO:0007669"/>
    <property type="project" value="InterPro"/>
</dbReference>
<dbReference type="GO" id="GO:0005886">
    <property type="term" value="C:plasma membrane"/>
    <property type="evidence" value="ECO:0007669"/>
    <property type="project" value="TreeGrafter"/>
</dbReference>
<evidence type="ECO:0000259" key="8">
    <source>
        <dbReference type="Pfam" id="PF19055"/>
    </source>
</evidence>
<evidence type="ECO:0000256" key="3">
    <source>
        <dbReference type="ARBA" id="ARBA00022448"/>
    </source>
</evidence>
<dbReference type="EMBL" id="CAJNOK010008791">
    <property type="protein sequence ID" value="CAF1072879.1"/>
    <property type="molecule type" value="Genomic_DNA"/>
</dbReference>
<evidence type="ECO:0000313" key="11">
    <source>
        <dbReference type="Proteomes" id="UP000677228"/>
    </source>
</evidence>
<organism evidence="9 11">
    <name type="scientific">Didymodactylos carnosus</name>
    <dbReference type="NCBI Taxonomy" id="1234261"/>
    <lineage>
        <taxon>Eukaryota</taxon>
        <taxon>Metazoa</taxon>
        <taxon>Spiralia</taxon>
        <taxon>Gnathifera</taxon>
        <taxon>Rotifera</taxon>
        <taxon>Eurotatoria</taxon>
        <taxon>Bdelloidea</taxon>
        <taxon>Philodinida</taxon>
        <taxon>Philodinidae</taxon>
        <taxon>Didymodactylos</taxon>
    </lineage>
</organism>
<evidence type="ECO:0000256" key="2">
    <source>
        <dbReference type="ARBA" id="ARBA00005814"/>
    </source>
</evidence>
<evidence type="ECO:0000256" key="5">
    <source>
        <dbReference type="ARBA" id="ARBA00022989"/>
    </source>
</evidence>
<keyword evidence="5" id="KW-1133">Transmembrane helix</keyword>
<dbReference type="GO" id="GO:0016887">
    <property type="term" value="F:ATP hydrolysis activity"/>
    <property type="evidence" value="ECO:0007669"/>
    <property type="project" value="InterPro"/>
</dbReference>
<comment type="similarity">
    <text evidence="2">Belongs to the ABC transporter superfamily. ABCG family. Eye pigment precursor importer (TC 3.A.1.204) subfamily.</text>
</comment>
<dbReference type="Pfam" id="PF19055">
    <property type="entry name" value="ABC2_membrane_7"/>
    <property type="match status" value="1"/>
</dbReference>
<evidence type="ECO:0000313" key="10">
    <source>
        <dbReference type="EMBL" id="CAF3837008.1"/>
    </source>
</evidence>
<keyword evidence="4" id="KW-0812">Transmembrane</keyword>
<comment type="subcellular location">
    <subcellularLocation>
        <location evidence="1">Membrane</location>
        <topology evidence="1">Multi-pass membrane protein</topology>
    </subcellularLocation>
</comment>
<dbReference type="Pfam" id="PF00005">
    <property type="entry name" value="ABC_tran"/>
    <property type="match status" value="1"/>
</dbReference>
<dbReference type="InterPro" id="IPR043926">
    <property type="entry name" value="ABCG_dom"/>
</dbReference>